<keyword evidence="1 7" id="KW-0853">WD repeat</keyword>
<reference evidence="8" key="1">
    <citation type="submission" date="2013-08" db="EMBL/GenBank/DDBJ databases">
        <title>Gene expansion shapes genome architecture in the human pathogen Lichtheimia corymbifera: an evolutionary genomics analysis in the ancient terrestrial Mucorales (Mucoromycotina).</title>
        <authorList>
            <person name="Schwartze V.U."/>
            <person name="Winter S."/>
            <person name="Shelest E."/>
            <person name="Marcet-Houben M."/>
            <person name="Horn F."/>
            <person name="Wehner S."/>
            <person name="Hoffmann K."/>
            <person name="Riege K."/>
            <person name="Sammeth M."/>
            <person name="Nowrousian M."/>
            <person name="Valiante V."/>
            <person name="Linde J."/>
            <person name="Jacobsen I.D."/>
            <person name="Marz M."/>
            <person name="Brakhage A.A."/>
            <person name="Gabaldon T."/>
            <person name="Bocker S."/>
            <person name="Voigt K."/>
        </authorList>
    </citation>
    <scope>NUCLEOTIDE SEQUENCE [LARGE SCALE GENOMIC DNA]</scope>
    <source>
        <strain evidence="8">FSU 9682</strain>
    </source>
</reference>
<evidence type="ECO:0000256" key="3">
    <source>
        <dbReference type="ARBA" id="ARBA00022737"/>
    </source>
</evidence>
<dbReference type="InterPro" id="IPR001680">
    <property type="entry name" value="WD40_rpt"/>
</dbReference>
<evidence type="ECO:0000256" key="7">
    <source>
        <dbReference type="PROSITE-ProRule" id="PRU00221"/>
    </source>
</evidence>
<dbReference type="SUPFAM" id="SSF50978">
    <property type="entry name" value="WD40 repeat-like"/>
    <property type="match status" value="1"/>
</dbReference>
<dbReference type="InterPro" id="IPR036322">
    <property type="entry name" value="WD40_repeat_dom_sf"/>
</dbReference>
<organism evidence="8 9">
    <name type="scientific">Lichtheimia corymbifera JMRC:FSU:9682</name>
    <dbReference type="NCBI Taxonomy" id="1263082"/>
    <lineage>
        <taxon>Eukaryota</taxon>
        <taxon>Fungi</taxon>
        <taxon>Fungi incertae sedis</taxon>
        <taxon>Mucoromycota</taxon>
        <taxon>Mucoromycotina</taxon>
        <taxon>Mucoromycetes</taxon>
        <taxon>Mucorales</taxon>
        <taxon>Lichtheimiaceae</taxon>
        <taxon>Lichtheimia</taxon>
    </lineage>
</organism>
<comment type="similarity">
    <text evidence="5">Belongs to the WD repeat STRAP family.</text>
</comment>
<dbReference type="Proteomes" id="UP000027586">
    <property type="component" value="Unassembled WGS sequence"/>
</dbReference>
<feature type="repeat" description="WD" evidence="7">
    <location>
        <begin position="64"/>
        <end position="105"/>
    </location>
</feature>
<keyword evidence="8" id="KW-0418">Kinase</keyword>
<dbReference type="VEuPathDB" id="FungiDB:LCOR_05297.1"/>
<keyword evidence="9" id="KW-1185">Reference proteome</keyword>
<keyword evidence="3" id="KW-0677">Repeat</keyword>
<dbReference type="InterPro" id="IPR015943">
    <property type="entry name" value="WD40/YVTN_repeat-like_dom_sf"/>
</dbReference>
<sequence length="328" mass="36635">MTRLQQAAIETHSPPVTCVGHSRPVVDIHFSVLNDEGKYYMISASKDNKAMIREGDTGDWIGTLVGHQNIVWSARLSRYAHRAVTGSADCFVKVWDTSNGQELASFENEYTVRTVNFSPDATRIVAGGREKKLKIYDLYRPDAPALEGRAYQGTIRATVWHPSHQSILISGCEDGNIRVHDTRIMRSHVTCFPTSDVAVSCINLTADGETVYWGAKHQVYFWSLALGFSHDPTMITRHEMSKPVKTVSVHPNGEKFVYGSDEDSNIHICEAMSGKELEAREGHKDRIHSVSYSPDGELFATGSEDSQIRLWQTNPTKSYGLWQTTSTP</sequence>
<gene>
    <name evidence="8" type="ORF">LCOR_05297.1</name>
</gene>
<accession>A0A068RVI8</accession>
<keyword evidence="8" id="KW-0808">Transferase</keyword>
<evidence type="ECO:0000256" key="1">
    <source>
        <dbReference type="ARBA" id="ARBA00022574"/>
    </source>
</evidence>
<dbReference type="SMART" id="SM00320">
    <property type="entry name" value="WD40"/>
    <property type="match status" value="7"/>
</dbReference>
<dbReference type="OrthoDB" id="408728at2759"/>
<dbReference type="PANTHER" id="PTHR19877">
    <property type="entry name" value="EUKARYOTIC TRANSLATION INITIATION FACTOR 3 SUBUNIT I"/>
    <property type="match status" value="1"/>
</dbReference>
<dbReference type="Pfam" id="PF00400">
    <property type="entry name" value="WD40"/>
    <property type="match status" value="4"/>
</dbReference>
<evidence type="ECO:0000313" key="8">
    <source>
        <dbReference type="EMBL" id="CDH54004.1"/>
    </source>
</evidence>
<dbReference type="GO" id="GO:0003723">
    <property type="term" value="F:RNA binding"/>
    <property type="evidence" value="ECO:0007669"/>
    <property type="project" value="TreeGrafter"/>
</dbReference>
<dbReference type="GO" id="GO:0016301">
    <property type="term" value="F:kinase activity"/>
    <property type="evidence" value="ECO:0007669"/>
    <property type="project" value="UniProtKB-KW"/>
</dbReference>
<comment type="caution">
    <text evidence="8">The sequence shown here is derived from an EMBL/GenBank/DDBJ whole genome shotgun (WGS) entry which is preliminary data.</text>
</comment>
<dbReference type="GO" id="GO:0000387">
    <property type="term" value="P:spliceosomal snRNP assembly"/>
    <property type="evidence" value="ECO:0007669"/>
    <property type="project" value="TreeGrafter"/>
</dbReference>
<evidence type="ECO:0000256" key="5">
    <source>
        <dbReference type="ARBA" id="ARBA00038394"/>
    </source>
</evidence>
<dbReference type="PROSITE" id="PS00678">
    <property type="entry name" value="WD_REPEATS_1"/>
    <property type="match status" value="1"/>
</dbReference>
<dbReference type="STRING" id="1263082.A0A068RVI8"/>
<evidence type="ECO:0000313" key="9">
    <source>
        <dbReference type="Proteomes" id="UP000027586"/>
    </source>
</evidence>
<dbReference type="GO" id="GO:0032797">
    <property type="term" value="C:SMN complex"/>
    <property type="evidence" value="ECO:0007669"/>
    <property type="project" value="TreeGrafter"/>
</dbReference>
<name>A0A068RVI8_9FUNG</name>
<dbReference type="PROSITE" id="PS50082">
    <property type="entry name" value="WD_REPEATS_2"/>
    <property type="match status" value="2"/>
</dbReference>
<dbReference type="PROSITE" id="PS50294">
    <property type="entry name" value="WD_REPEATS_REGION"/>
    <property type="match status" value="2"/>
</dbReference>
<keyword evidence="8" id="KW-0675">Receptor</keyword>
<dbReference type="Gene3D" id="2.130.10.10">
    <property type="entry name" value="YVTN repeat-like/Quinoprotein amine dehydrogenase"/>
    <property type="match status" value="1"/>
</dbReference>
<protein>
    <recommendedName>
        <fullName evidence="6">Serine-threonine kinase receptor-associated protein</fullName>
    </recommendedName>
</protein>
<dbReference type="EMBL" id="CBTN010000020">
    <property type="protein sequence ID" value="CDH54004.1"/>
    <property type="molecule type" value="Genomic_DNA"/>
</dbReference>
<dbReference type="InterPro" id="IPR019775">
    <property type="entry name" value="WD40_repeat_CS"/>
</dbReference>
<evidence type="ECO:0000256" key="4">
    <source>
        <dbReference type="ARBA" id="ARBA00023187"/>
    </source>
</evidence>
<evidence type="ECO:0000256" key="6">
    <source>
        <dbReference type="ARBA" id="ARBA00040390"/>
    </source>
</evidence>
<dbReference type="AlphaFoldDB" id="A0A068RVI8"/>
<keyword evidence="4" id="KW-0508">mRNA splicing</keyword>
<keyword evidence="2" id="KW-0507">mRNA processing</keyword>
<dbReference type="PANTHER" id="PTHR19877:SF13">
    <property type="entry name" value="SERINE-THREONINE KINASE RECEPTOR-ASSOCIATED PROTEIN"/>
    <property type="match status" value="1"/>
</dbReference>
<feature type="repeat" description="WD" evidence="7">
    <location>
        <begin position="280"/>
        <end position="312"/>
    </location>
</feature>
<evidence type="ECO:0000256" key="2">
    <source>
        <dbReference type="ARBA" id="ARBA00022664"/>
    </source>
</evidence>
<proteinExistence type="inferred from homology"/>